<sequence>MTKIINVLKIYMIIISLLFVMFAFNVFGSTEGNITNEILGLLISILPGLFLLLTTMICWHKERILSYFIGIMAIIFFIFFKMYYIFDSLEIIVLIFIPMASLSILLFIDSKNINTYS</sequence>
<keyword evidence="3" id="KW-1185">Reference proteome</keyword>
<evidence type="ECO:0000313" key="2">
    <source>
        <dbReference type="EMBL" id="BCR36189.1"/>
    </source>
</evidence>
<dbReference type="Pfam" id="PF24709">
    <property type="entry name" value="DUF7670"/>
    <property type="match status" value="1"/>
</dbReference>
<name>A0A7U9TJV0_9MOLU</name>
<dbReference type="AlphaFoldDB" id="A0A7U9TJV0"/>
<proteinExistence type="predicted"/>
<gene>
    <name evidence="2" type="ORF">MPAN_010820</name>
</gene>
<reference evidence="2" key="1">
    <citation type="submission" date="2021-01" db="EMBL/GenBank/DDBJ databases">
        <title>Draft genome sequence of Acholeplasmataceae bacterium strain Mahy22.</title>
        <authorList>
            <person name="Watanabe M."/>
            <person name="Kojima H."/>
            <person name="Fukui M."/>
        </authorList>
    </citation>
    <scope>NUCLEOTIDE SEQUENCE</scope>
    <source>
        <strain evidence="2">Mahy22</strain>
    </source>
</reference>
<evidence type="ECO:0000259" key="1">
    <source>
        <dbReference type="Pfam" id="PF24709"/>
    </source>
</evidence>
<feature type="domain" description="DUF7670" evidence="1">
    <location>
        <begin position="2"/>
        <end position="110"/>
    </location>
</feature>
<dbReference type="Proteomes" id="UP000620133">
    <property type="component" value="Chromosome"/>
</dbReference>
<organism evidence="2 3">
    <name type="scientific">Mariniplasma anaerobium</name>
    <dbReference type="NCBI Taxonomy" id="2735436"/>
    <lineage>
        <taxon>Bacteria</taxon>
        <taxon>Bacillati</taxon>
        <taxon>Mycoplasmatota</taxon>
        <taxon>Mollicutes</taxon>
        <taxon>Acholeplasmatales</taxon>
        <taxon>Acholeplasmataceae</taxon>
        <taxon>Mariniplasma</taxon>
    </lineage>
</organism>
<accession>A0A7U9TJV0</accession>
<dbReference type="InterPro" id="IPR056087">
    <property type="entry name" value="DUF7670"/>
</dbReference>
<dbReference type="KEGG" id="manr:MPAN_010820"/>
<protein>
    <recommendedName>
        <fullName evidence="1">DUF7670 domain-containing protein</fullName>
    </recommendedName>
</protein>
<dbReference type="RefSeq" id="WP_176240122.1">
    <property type="nucleotide sequence ID" value="NZ_AP024412.1"/>
</dbReference>
<dbReference type="EMBL" id="AP024412">
    <property type="protein sequence ID" value="BCR36189.1"/>
    <property type="molecule type" value="Genomic_DNA"/>
</dbReference>
<evidence type="ECO:0000313" key="3">
    <source>
        <dbReference type="Proteomes" id="UP000620133"/>
    </source>
</evidence>